<dbReference type="CDD" id="cd00834">
    <property type="entry name" value="KAS_I_II"/>
    <property type="match status" value="1"/>
</dbReference>
<evidence type="ECO:0000256" key="3">
    <source>
        <dbReference type="ARBA" id="ARBA00012356"/>
    </source>
</evidence>
<accession>A0A6A9UX91</accession>
<keyword evidence="19" id="KW-1185">Reference proteome</keyword>
<dbReference type="EMBL" id="WPCU01000010">
    <property type="protein sequence ID" value="MVA77473.1"/>
    <property type="molecule type" value="Genomic_DNA"/>
</dbReference>
<dbReference type="PROSITE" id="PS52004">
    <property type="entry name" value="KS3_2"/>
    <property type="match status" value="1"/>
</dbReference>
<protein>
    <recommendedName>
        <fullName evidence="4 14">3-oxoacyl-[acyl-carrier-protein] synthase 2</fullName>
        <ecNumber evidence="3 14">2.3.1.179</ecNumber>
    </recommendedName>
</protein>
<dbReference type="Pfam" id="PF00109">
    <property type="entry name" value="ketoacyl-synt"/>
    <property type="match status" value="1"/>
</dbReference>
<evidence type="ECO:0000256" key="15">
    <source>
        <dbReference type="PIRSR" id="PIRSR000447-1"/>
    </source>
</evidence>
<evidence type="ECO:0000256" key="9">
    <source>
        <dbReference type="ARBA" id="ARBA00023160"/>
    </source>
</evidence>
<sequence length="433" mass="44987">MSSRSVSGRTVVVTGLGATTPLGGDVPSTWAGLLAGRSGVHLLTQEWAQPLPVRIAAEVAVEPETVLERVEARRMDRNTQLATVAALEAWADAGLEVKDERVDPDRFGVSIATGIGGLHTLLNTWDVQKEKGHRRVSPFAIPMLMANASAGSVGLRLGARAGVHTPVAACASSNESIAQGLDMIRLGRADIALVGGTEGVVHPLPLATFAQMQALSKRNDEPERASRPWDVDRDGFVLGEGAVMLVLETLEHARARGAHIYATLAGAGYSNDAHDMVQPDPRGVGQSAALTHALADAGLTARDVVHVNAHATSTPQGDVTEALSIRKALGEATDQVVVTGTKSMTGHLLGGAGALESLATLLALQHRTVPATINVDTIEPDLGIDVATTVRELPAGDLAAINNSFGFGGANVSVLFTNEHADAPRPTQAGDQA</sequence>
<evidence type="ECO:0000256" key="14">
    <source>
        <dbReference type="PIRNR" id="PIRNR000447"/>
    </source>
</evidence>
<evidence type="ECO:0000256" key="11">
    <source>
        <dbReference type="ARBA" id="ARBA00024006"/>
    </source>
</evidence>
<comment type="pathway">
    <text evidence="1 14">Lipid metabolism; fatty acid biosynthesis.</text>
</comment>
<evidence type="ECO:0000256" key="12">
    <source>
        <dbReference type="ARBA" id="ARBA00047318"/>
    </source>
</evidence>
<dbReference type="Pfam" id="PF02801">
    <property type="entry name" value="Ketoacyl-synt_C"/>
    <property type="match status" value="1"/>
</dbReference>
<dbReference type="PIRSF" id="PIRSF000447">
    <property type="entry name" value="KAS_II"/>
    <property type="match status" value="1"/>
</dbReference>
<comment type="catalytic activity">
    <reaction evidence="12 14">
        <text>(9Z)-hexadecenoyl-[ACP] + malonyl-[ACP] + H(+) = 3-oxo-(11Z)-octadecenoyl-[ACP] + holo-[ACP] + CO2</text>
        <dbReference type="Rhea" id="RHEA:55040"/>
        <dbReference type="Rhea" id="RHEA-COMP:9623"/>
        <dbReference type="Rhea" id="RHEA-COMP:9685"/>
        <dbReference type="Rhea" id="RHEA-COMP:10800"/>
        <dbReference type="Rhea" id="RHEA-COMP:14074"/>
        <dbReference type="ChEBI" id="CHEBI:15378"/>
        <dbReference type="ChEBI" id="CHEBI:16526"/>
        <dbReference type="ChEBI" id="CHEBI:64479"/>
        <dbReference type="ChEBI" id="CHEBI:78449"/>
        <dbReference type="ChEBI" id="CHEBI:83989"/>
        <dbReference type="ChEBI" id="CHEBI:138538"/>
        <dbReference type="EC" id="2.3.1.179"/>
    </reaction>
</comment>
<dbReference type="EC" id="2.3.1.179" evidence="3 14"/>
<dbReference type="InterPro" id="IPR020841">
    <property type="entry name" value="PKS_Beta-ketoAc_synthase_dom"/>
</dbReference>
<evidence type="ECO:0000256" key="8">
    <source>
        <dbReference type="ARBA" id="ARBA00023098"/>
    </source>
</evidence>
<name>A0A6A9UX91_9ACTN</name>
<evidence type="ECO:0000259" key="17">
    <source>
        <dbReference type="PROSITE" id="PS52004"/>
    </source>
</evidence>
<keyword evidence="9 14" id="KW-0275">Fatty acid biosynthesis</keyword>
<dbReference type="FunFam" id="3.40.47.10:FF:000018">
    <property type="entry name" value="3-oxoacyl-[acyl-carrier-protein] synthase 2"/>
    <property type="match status" value="1"/>
</dbReference>
<comment type="function">
    <text evidence="11 14">Involved in the type II fatty acid elongation cycle. Catalyzes the elongation of a wide range of acyl-ACP by the addition of two carbons from malonyl-ACP to an acyl acceptor. Can efficiently catalyze the conversion of palmitoleoyl-ACP (cis-hexadec-9-enoyl-ACP) to cis-vaccenoyl-ACP (cis-octadec-11-enoyl-ACP), an essential step in the thermal regulation of fatty acid composition.</text>
</comment>
<evidence type="ECO:0000256" key="10">
    <source>
        <dbReference type="ARBA" id="ARBA00023315"/>
    </source>
</evidence>
<dbReference type="InterPro" id="IPR014031">
    <property type="entry name" value="Ketoacyl_synth_C"/>
</dbReference>
<evidence type="ECO:0000256" key="16">
    <source>
        <dbReference type="RuleBase" id="RU003694"/>
    </source>
</evidence>
<dbReference type="AlphaFoldDB" id="A0A6A9UX91"/>
<comment type="catalytic activity">
    <reaction evidence="13 14">
        <text>a fatty acyl-[ACP] + malonyl-[ACP] + H(+) = a 3-oxoacyl-[ACP] + holo-[ACP] + CO2</text>
        <dbReference type="Rhea" id="RHEA:22836"/>
        <dbReference type="Rhea" id="RHEA-COMP:9623"/>
        <dbReference type="Rhea" id="RHEA-COMP:9685"/>
        <dbReference type="Rhea" id="RHEA-COMP:9916"/>
        <dbReference type="Rhea" id="RHEA-COMP:14125"/>
        <dbReference type="ChEBI" id="CHEBI:15378"/>
        <dbReference type="ChEBI" id="CHEBI:16526"/>
        <dbReference type="ChEBI" id="CHEBI:64479"/>
        <dbReference type="ChEBI" id="CHEBI:78449"/>
        <dbReference type="ChEBI" id="CHEBI:78776"/>
        <dbReference type="ChEBI" id="CHEBI:138651"/>
    </reaction>
</comment>
<evidence type="ECO:0000313" key="18">
    <source>
        <dbReference type="EMBL" id="MVA77473.1"/>
    </source>
</evidence>
<dbReference type="InterPro" id="IPR000794">
    <property type="entry name" value="Beta-ketoacyl_synthase"/>
</dbReference>
<dbReference type="PANTHER" id="PTHR11712:SF336">
    <property type="entry name" value="3-OXOACYL-[ACYL-CARRIER-PROTEIN] SYNTHASE, MITOCHONDRIAL"/>
    <property type="match status" value="1"/>
</dbReference>
<dbReference type="GO" id="GO:0006633">
    <property type="term" value="P:fatty acid biosynthetic process"/>
    <property type="evidence" value="ECO:0007669"/>
    <property type="project" value="UniProtKB-UniPathway"/>
</dbReference>
<dbReference type="PANTHER" id="PTHR11712">
    <property type="entry name" value="POLYKETIDE SYNTHASE-RELATED"/>
    <property type="match status" value="1"/>
</dbReference>
<evidence type="ECO:0000256" key="2">
    <source>
        <dbReference type="ARBA" id="ARBA00008467"/>
    </source>
</evidence>
<evidence type="ECO:0000256" key="4">
    <source>
        <dbReference type="ARBA" id="ARBA00014657"/>
    </source>
</evidence>
<keyword evidence="5 14" id="KW-0444">Lipid biosynthesis</keyword>
<feature type="active site" description="For beta-ketoacyl synthase activity" evidence="15">
    <location>
        <position position="170"/>
    </location>
</feature>
<evidence type="ECO:0000256" key="7">
    <source>
        <dbReference type="ARBA" id="ARBA00022832"/>
    </source>
</evidence>
<proteinExistence type="inferred from homology"/>
<keyword evidence="8" id="KW-0443">Lipid metabolism</keyword>
<dbReference type="InterPro" id="IPR016039">
    <property type="entry name" value="Thiolase-like"/>
</dbReference>
<evidence type="ECO:0000256" key="6">
    <source>
        <dbReference type="ARBA" id="ARBA00022679"/>
    </source>
</evidence>
<feature type="domain" description="Ketosynthase family 3 (KS3)" evidence="17">
    <location>
        <begin position="8"/>
        <end position="418"/>
    </location>
</feature>
<keyword evidence="10 14" id="KW-0012">Acyltransferase</keyword>
<dbReference type="GO" id="GO:0005829">
    <property type="term" value="C:cytosol"/>
    <property type="evidence" value="ECO:0007669"/>
    <property type="project" value="TreeGrafter"/>
</dbReference>
<organism evidence="18 19">
    <name type="scientific">Auraticoccus cholistanensis</name>
    <dbReference type="NCBI Taxonomy" id="2656650"/>
    <lineage>
        <taxon>Bacteria</taxon>
        <taxon>Bacillati</taxon>
        <taxon>Actinomycetota</taxon>
        <taxon>Actinomycetes</taxon>
        <taxon>Propionibacteriales</taxon>
        <taxon>Propionibacteriaceae</taxon>
        <taxon>Auraticoccus</taxon>
    </lineage>
</organism>
<dbReference type="InterPro" id="IPR014030">
    <property type="entry name" value="Ketoacyl_synth_N"/>
</dbReference>
<dbReference type="Gene3D" id="3.40.47.10">
    <property type="match status" value="1"/>
</dbReference>
<dbReference type="InterPro" id="IPR017568">
    <property type="entry name" value="3-oxoacyl-ACP_synth-2"/>
</dbReference>
<evidence type="ECO:0000313" key="19">
    <source>
        <dbReference type="Proteomes" id="UP000435304"/>
    </source>
</evidence>
<evidence type="ECO:0000256" key="1">
    <source>
        <dbReference type="ARBA" id="ARBA00005194"/>
    </source>
</evidence>
<dbReference type="RefSeq" id="WP_156611686.1">
    <property type="nucleotide sequence ID" value="NZ_WPCU01000010.1"/>
</dbReference>
<keyword evidence="7" id="KW-0276">Fatty acid metabolism</keyword>
<evidence type="ECO:0000256" key="5">
    <source>
        <dbReference type="ARBA" id="ARBA00022516"/>
    </source>
</evidence>
<dbReference type="Proteomes" id="UP000435304">
    <property type="component" value="Unassembled WGS sequence"/>
</dbReference>
<keyword evidence="6 14" id="KW-0808">Transferase</keyword>
<dbReference type="SUPFAM" id="SSF53901">
    <property type="entry name" value="Thiolase-like"/>
    <property type="match status" value="2"/>
</dbReference>
<evidence type="ECO:0000256" key="13">
    <source>
        <dbReference type="ARBA" id="ARBA00047659"/>
    </source>
</evidence>
<dbReference type="UniPathway" id="UPA00094"/>
<reference evidence="18 19" key="1">
    <citation type="submission" date="2019-12" db="EMBL/GenBank/DDBJ databases">
        <title>Auraticoccus cholistani sp. nov., an actinomycete isolated from soil of Cholistan desert.</title>
        <authorList>
            <person name="Cheema M.T."/>
        </authorList>
    </citation>
    <scope>NUCLEOTIDE SEQUENCE [LARGE SCALE GENOMIC DNA]</scope>
    <source>
        <strain evidence="18 19">F435</strain>
    </source>
</reference>
<dbReference type="SMART" id="SM00825">
    <property type="entry name" value="PKS_KS"/>
    <property type="match status" value="1"/>
</dbReference>
<gene>
    <name evidence="18" type="ORF">GC722_15810</name>
</gene>
<comment type="similarity">
    <text evidence="2 14 16">Belongs to the thiolase-like superfamily. Beta-ketoacyl-ACP synthases family.</text>
</comment>
<comment type="caution">
    <text evidence="18">The sequence shown here is derived from an EMBL/GenBank/DDBJ whole genome shotgun (WGS) entry which is preliminary data.</text>
</comment>
<dbReference type="GO" id="GO:0004315">
    <property type="term" value="F:3-oxoacyl-[acyl-carrier-protein] synthase activity"/>
    <property type="evidence" value="ECO:0007669"/>
    <property type="project" value="UniProtKB-EC"/>
</dbReference>
<dbReference type="NCBIfam" id="NF005589">
    <property type="entry name" value="PRK07314.1"/>
    <property type="match status" value="1"/>
</dbReference>